<dbReference type="Proteomes" id="UP000001197">
    <property type="component" value="Chromosome 6"/>
</dbReference>
<gene>
    <name evidence="4" type="ORF">PODANS_6_6275</name>
</gene>
<feature type="domain" description="Methyltransferase" evidence="3">
    <location>
        <begin position="49"/>
        <end position="137"/>
    </location>
</feature>
<sequence length="231" mass="26263">MADSTHYSPIAKAGFTAPALYDKYRPSYPTQAIHRLLSSLSITDCEVCILELGAGTGKWTEDPAAWSPKFRIIALEPHRQMRDFLAQKRLRNVTVMDGLAQHIPLPDESVDCVLAAQTRFASVQSLSEICRVLKPRGGLGLIWNVEDYNSPRSFQVQTKWEEQLREIIWALDDGQPRFKSEMWQSAFDSSVAKQLFRLPLNLETWRLSQMVDETGARKPHIFLLYAAKRAA</sequence>
<dbReference type="InterPro" id="IPR051052">
    <property type="entry name" value="Diverse_substrate_MTase"/>
</dbReference>
<dbReference type="OrthoDB" id="10027013at2759"/>
<evidence type="ECO:0000259" key="3">
    <source>
        <dbReference type="Pfam" id="PF13649"/>
    </source>
</evidence>
<dbReference type="InterPro" id="IPR029063">
    <property type="entry name" value="SAM-dependent_MTases_sf"/>
</dbReference>
<dbReference type="AlphaFoldDB" id="B2B3I1"/>
<protein>
    <submittedName>
        <fullName evidence="5">Methyltransferase</fullName>
    </submittedName>
    <submittedName>
        <fullName evidence="4">Podospora anserina S mat+ genomic DNA chromosome 6, supercontig 2</fullName>
    </submittedName>
</protein>
<dbReference type="HOGENOM" id="CLU_049344_4_1_1"/>
<dbReference type="KEGG" id="pan:PODANSg7570"/>
<dbReference type="eggNOG" id="KOG3010">
    <property type="taxonomic scope" value="Eukaryota"/>
</dbReference>
<dbReference type="GO" id="GO:0032259">
    <property type="term" value="P:methylation"/>
    <property type="evidence" value="ECO:0007669"/>
    <property type="project" value="UniProtKB-KW"/>
</dbReference>
<dbReference type="GeneID" id="6194812"/>
<evidence type="ECO:0000256" key="1">
    <source>
        <dbReference type="ARBA" id="ARBA00022603"/>
    </source>
</evidence>
<dbReference type="InterPro" id="IPR041698">
    <property type="entry name" value="Methyltransf_25"/>
</dbReference>
<evidence type="ECO:0000256" key="2">
    <source>
        <dbReference type="ARBA" id="ARBA00022679"/>
    </source>
</evidence>
<dbReference type="Gene3D" id="3.40.50.150">
    <property type="entry name" value="Vaccinia Virus protein VP39"/>
    <property type="match status" value="1"/>
</dbReference>
<dbReference type="RefSeq" id="XP_001910532.1">
    <property type="nucleotide sequence ID" value="XM_001910497.1"/>
</dbReference>
<keyword evidence="1 5" id="KW-0489">Methyltransferase</keyword>
<name>B2B3I1_PODAN</name>
<dbReference type="EMBL" id="CU638744">
    <property type="protein sequence ID" value="CAP71667.1"/>
    <property type="molecule type" value="Genomic_DNA"/>
</dbReference>
<reference evidence="4" key="2">
    <citation type="submission" date="2008-07" db="EMBL/GenBank/DDBJ databases">
        <authorList>
            <person name="Genoscope - CEA"/>
        </authorList>
    </citation>
    <scope>NUCLEOTIDE SEQUENCE</scope>
    <source>
        <strain evidence="4">S mat+</strain>
    </source>
</reference>
<reference evidence="5" key="4">
    <citation type="submission" date="2015-04" db="EMBL/GenBank/DDBJ databases">
        <title>Maintaining two mating types: Structure of the mating type locus and its role in heterokaryosis in Podospora anserina.</title>
        <authorList>
            <person name="Grognet P."/>
            <person name="Bidard F."/>
            <person name="Kuchly C."/>
            <person name="Chan Ho Tong L."/>
            <person name="Coppin E."/>
            <person name="Ait Benkhali J."/>
            <person name="Couloux A."/>
            <person name="Wincker P."/>
            <person name="Debuchy R."/>
            <person name="Silar P."/>
        </authorList>
    </citation>
    <scope>NUCLEOTIDE SEQUENCE</scope>
</reference>
<dbReference type="PANTHER" id="PTHR44942:SF4">
    <property type="entry name" value="METHYLTRANSFERASE TYPE 11 DOMAIN-CONTAINING PROTEIN"/>
    <property type="match status" value="1"/>
</dbReference>
<evidence type="ECO:0000313" key="5">
    <source>
        <dbReference type="EMBL" id="CDP31060.1"/>
    </source>
</evidence>
<dbReference type="SUPFAM" id="SSF53335">
    <property type="entry name" value="S-adenosyl-L-methionine-dependent methyltransferases"/>
    <property type="match status" value="1"/>
</dbReference>
<organism evidence="4">
    <name type="scientific">Podospora anserina (strain S / ATCC MYA-4624 / DSM 980 / FGSC 10383)</name>
    <name type="common">Pleurage anserina</name>
    <dbReference type="NCBI Taxonomy" id="515849"/>
    <lineage>
        <taxon>Eukaryota</taxon>
        <taxon>Fungi</taxon>
        <taxon>Dikarya</taxon>
        <taxon>Ascomycota</taxon>
        <taxon>Pezizomycotina</taxon>
        <taxon>Sordariomycetes</taxon>
        <taxon>Sordariomycetidae</taxon>
        <taxon>Sordariales</taxon>
        <taxon>Podosporaceae</taxon>
        <taxon>Podospora</taxon>
        <taxon>Podospora anserina</taxon>
    </lineage>
</organism>
<dbReference type="EMBL" id="FO904941">
    <property type="protein sequence ID" value="CDP31060.1"/>
    <property type="molecule type" value="Genomic_DNA"/>
</dbReference>
<proteinExistence type="predicted"/>
<dbReference type="GO" id="GO:0008168">
    <property type="term" value="F:methyltransferase activity"/>
    <property type="evidence" value="ECO:0007669"/>
    <property type="project" value="UniProtKB-KW"/>
</dbReference>
<accession>B2B3I1</accession>
<evidence type="ECO:0000313" key="6">
    <source>
        <dbReference type="Proteomes" id="UP000001197"/>
    </source>
</evidence>
<dbReference type="VEuPathDB" id="FungiDB:PODANS_6_6275"/>
<keyword evidence="2" id="KW-0808">Transferase</keyword>
<dbReference type="PANTHER" id="PTHR44942">
    <property type="entry name" value="METHYLTRANSF_11 DOMAIN-CONTAINING PROTEIN"/>
    <property type="match status" value="1"/>
</dbReference>
<reference evidence="4 6" key="1">
    <citation type="journal article" date="2008" name="Genome Biol.">
        <title>The genome sequence of the model ascomycete fungus Podospora anserina.</title>
        <authorList>
            <person name="Espagne E."/>
            <person name="Lespinet O."/>
            <person name="Malagnac F."/>
            <person name="Da Silva C."/>
            <person name="Jaillon O."/>
            <person name="Porcel B.M."/>
            <person name="Couloux A."/>
            <person name="Aury J.-M."/>
            <person name="Segurens B."/>
            <person name="Poulain J."/>
            <person name="Anthouard V."/>
            <person name="Grossetete S."/>
            <person name="Khalili H."/>
            <person name="Coppin E."/>
            <person name="Dequard-Chablat M."/>
            <person name="Picard M."/>
            <person name="Contamine V."/>
            <person name="Arnaise S."/>
            <person name="Bourdais A."/>
            <person name="Berteaux-Lecellier V."/>
            <person name="Gautheret D."/>
            <person name="de Vries R.P."/>
            <person name="Battaglia E."/>
            <person name="Coutinho P.M."/>
            <person name="Danchin E.G.J."/>
            <person name="Henrissat B."/>
            <person name="El Khoury R."/>
            <person name="Sainsard-Chanet A."/>
            <person name="Boivin A."/>
            <person name="Pinan-Lucarre B."/>
            <person name="Sellem C.H."/>
            <person name="Debuchy R."/>
            <person name="Wincker P."/>
            <person name="Weissenbach J."/>
            <person name="Silar P."/>
        </authorList>
    </citation>
    <scope>NUCLEOTIDE SEQUENCE [LARGE SCALE GENOMIC DNA]</scope>
    <source>
        <strain evidence="6">S / ATCC MYA-4624 / DSM 980 / FGSC 10383</strain>
        <strain evidence="4">S mat+</strain>
    </source>
</reference>
<evidence type="ECO:0000313" key="4">
    <source>
        <dbReference type="EMBL" id="CAP71667.1"/>
    </source>
</evidence>
<keyword evidence="6" id="KW-1185">Reference proteome</keyword>
<dbReference type="CDD" id="cd02440">
    <property type="entry name" value="AdoMet_MTases"/>
    <property type="match status" value="1"/>
</dbReference>
<dbReference type="Pfam" id="PF13649">
    <property type="entry name" value="Methyltransf_25"/>
    <property type="match status" value="1"/>
</dbReference>
<reference evidence="6" key="3">
    <citation type="journal article" date="2014" name="Genetics">
        <title>Maintaining two mating types: Structure of the mating type locus and its role in heterokaryosis in Podospora anserina.</title>
        <authorList>
            <person name="Grognet P."/>
            <person name="Bidard F."/>
            <person name="Kuchly C."/>
            <person name="Tong L.C.H."/>
            <person name="Coppin E."/>
            <person name="Benkhali J.A."/>
            <person name="Couloux A."/>
            <person name="Wincker P."/>
            <person name="Debuchy R."/>
            <person name="Silar P."/>
        </authorList>
    </citation>
    <scope>GENOME REANNOTATION</scope>
    <source>
        <strain evidence="6">S / ATCC MYA-4624 / DSM 980 / FGSC 10383</strain>
    </source>
</reference>